<dbReference type="SUPFAM" id="SSF56784">
    <property type="entry name" value="HAD-like"/>
    <property type="match status" value="1"/>
</dbReference>
<evidence type="ECO:0000313" key="8">
    <source>
        <dbReference type="Proteomes" id="UP001297272"/>
    </source>
</evidence>
<dbReference type="Pfam" id="PF01040">
    <property type="entry name" value="UbiA"/>
    <property type="match status" value="1"/>
</dbReference>
<name>A0ABS5RUW1_9HYPH</name>
<keyword evidence="8" id="KW-1185">Reference proteome</keyword>
<dbReference type="PANTHER" id="PTHR11048">
    <property type="entry name" value="PRENYLTRANSFERASES"/>
    <property type="match status" value="1"/>
</dbReference>
<feature type="transmembrane region" description="Helical" evidence="6">
    <location>
        <begin position="469"/>
        <end position="486"/>
    </location>
</feature>
<reference evidence="7 8" key="1">
    <citation type="submission" date="2021-03" db="EMBL/GenBank/DDBJ databases">
        <title>Tianweitania aestuarii sp. nov., isolated from a tidal flat.</title>
        <authorList>
            <person name="Park S."/>
            <person name="Yoon J.-H."/>
        </authorList>
    </citation>
    <scope>NUCLEOTIDE SEQUENCE [LARGE SCALE GENOMIC DNA]</scope>
    <source>
        <strain evidence="7 8">BSSL-BM11</strain>
    </source>
</reference>
<evidence type="ECO:0000256" key="4">
    <source>
        <dbReference type="ARBA" id="ARBA00022989"/>
    </source>
</evidence>
<feature type="transmembrane region" description="Helical" evidence="6">
    <location>
        <begin position="429"/>
        <end position="448"/>
    </location>
</feature>
<accession>A0ABS5RUW1</accession>
<dbReference type="InterPro" id="IPR036412">
    <property type="entry name" value="HAD-like_sf"/>
</dbReference>
<dbReference type="Pfam" id="PF12710">
    <property type="entry name" value="HAD"/>
    <property type="match status" value="1"/>
</dbReference>
<evidence type="ECO:0000256" key="6">
    <source>
        <dbReference type="SAM" id="Phobius"/>
    </source>
</evidence>
<protein>
    <submittedName>
        <fullName evidence="7">UbiA family prenyltransferase</fullName>
    </submittedName>
</protein>
<feature type="transmembrane region" description="Helical" evidence="6">
    <location>
        <begin position="351"/>
        <end position="368"/>
    </location>
</feature>
<dbReference type="RefSeq" id="WP_213984491.1">
    <property type="nucleotide sequence ID" value="NZ_JAFMNX010000002.1"/>
</dbReference>
<keyword evidence="2" id="KW-1003">Cell membrane</keyword>
<dbReference type="Gene3D" id="3.40.50.1000">
    <property type="entry name" value="HAD superfamily/HAD-like"/>
    <property type="match status" value="1"/>
</dbReference>
<dbReference type="InterPro" id="IPR044878">
    <property type="entry name" value="UbiA_sf"/>
</dbReference>
<dbReference type="PANTHER" id="PTHR11048:SF5">
    <property type="entry name" value="DECAPRENYL-PHOSPHATE PHOSPHORIBOSYLTRANSFERASE"/>
    <property type="match status" value="1"/>
</dbReference>
<feature type="transmembrane region" description="Helical" evidence="6">
    <location>
        <begin position="301"/>
        <end position="318"/>
    </location>
</feature>
<keyword evidence="5 6" id="KW-0472">Membrane</keyword>
<keyword evidence="3 6" id="KW-0812">Transmembrane</keyword>
<evidence type="ECO:0000256" key="1">
    <source>
        <dbReference type="ARBA" id="ARBA00004141"/>
    </source>
</evidence>
<sequence length="487" mass="54026">MKSAGRANGDEQPGAAAVPLAVDLDGTLIATDLLWEGLFLLLRRNPLLLFMVPIWALSGPARLKHEIARRIEIDPATLPYRQEVLARIQLEKAAGRRIVLATGTPKTFADAIAEHLGLFDAVLATEGLHNLTSKNKVEALENIYGKGGFDYIGNSRHDLALFNAARTAIVIAPDRHALRWQVANGCELITTPKPTWKTLVRMLRVHQWLKNGLIFVPLFLAHEYFNLPAIISCVLAFLSFSAAASAIYIINDFFDLALDRQHKTKRHRPFASGMLTIPFGLLCSGLLLLVSALTALSLPPLFWLVLATYLVTTTAYSVSIKRMLLIDVLTLAGLYTIRVLAGQAATGFDPSFWLLAFSIFFFLSLALVKRYVELRSTVADAKQRIAGRGYRPEDQEVIAQAGMGAGFAAVVVLALYIDSSAVFEQYNHPYMMWPLAPIILYMILRIWILARRDEMHDDPVVFILTDWRSQLMAAIGLLLLIIAVLLP</sequence>
<dbReference type="Proteomes" id="UP001297272">
    <property type="component" value="Unassembled WGS sequence"/>
</dbReference>
<feature type="transmembrane region" description="Helical" evidence="6">
    <location>
        <begin position="325"/>
        <end position="345"/>
    </location>
</feature>
<comment type="caution">
    <text evidence="7">The sequence shown here is derived from an EMBL/GenBank/DDBJ whole genome shotgun (WGS) entry which is preliminary data.</text>
</comment>
<keyword evidence="4 6" id="KW-1133">Transmembrane helix</keyword>
<dbReference type="EMBL" id="JAFMNX010000002">
    <property type="protein sequence ID" value="MBS9720834.1"/>
    <property type="molecule type" value="Genomic_DNA"/>
</dbReference>
<dbReference type="InterPro" id="IPR039653">
    <property type="entry name" value="Prenyltransferase"/>
</dbReference>
<proteinExistence type="predicted"/>
<feature type="transmembrane region" description="Helical" evidence="6">
    <location>
        <begin position="227"/>
        <end position="250"/>
    </location>
</feature>
<feature type="transmembrane region" description="Helical" evidence="6">
    <location>
        <begin position="397"/>
        <end position="417"/>
    </location>
</feature>
<dbReference type="InterPro" id="IPR000537">
    <property type="entry name" value="UbiA_prenyltransferase"/>
</dbReference>
<evidence type="ECO:0000313" key="7">
    <source>
        <dbReference type="EMBL" id="MBS9720834.1"/>
    </source>
</evidence>
<gene>
    <name evidence="7" type="ORF">JYU29_09060</name>
</gene>
<organism evidence="7 8">
    <name type="scientific">Tianweitania aestuarii</name>
    <dbReference type="NCBI Taxonomy" id="2814886"/>
    <lineage>
        <taxon>Bacteria</taxon>
        <taxon>Pseudomonadati</taxon>
        <taxon>Pseudomonadota</taxon>
        <taxon>Alphaproteobacteria</taxon>
        <taxon>Hyphomicrobiales</taxon>
        <taxon>Phyllobacteriaceae</taxon>
        <taxon>Tianweitania</taxon>
    </lineage>
</organism>
<dbReference type="Gene3D" id="1.10.357.140">
    <property type="entry name" value="UbiA prenyltransferase"/>
    <property type="match status" value="1"/>
</dbReference>
<dbReference type="CDD" id="cd13963">
    <property type="entry name" value="PT_UbiA_2"/>
    <property type="match status" value="1"/>
</dbReference>
<dbReference type="InterPro" id="IPR023214">
    <property type="entry name" value="HAD_sf"/>
</dbReference>
<evidence type="ECO:0000256" key="5">
    <source>
        <dbReference type="ARBA" id="ARBA00023136"/>
    </source>
</evidence>
<feature type="transmembrane region" description="Helical" evidence="6">
    <location>
        <begin position="270"/>
        <end position="295"/>
    </location>
</feature>
<evidence type="ECO:0000256" key="3">
    <source>
        <dbReference type="ARBA" id="ARBA00022692"/>
    </source>
</evidence>
<evidence type="ECO:0000256" key="2">
    <source>
        <dbReference type="ARBA" id="ARBA00022475"/>
    </source>
</evidence>
<dbReference type="NCBIfam" id="NF006088">
    <property type="entry name" value="PRK08238.1"/>
    <property type="match status" value="1"/>
</dbReference>
<comment type="subcellular location">
    <subcellularLocation>
        <location evidence="1">Membrane</location>
        <topology evidence="1">Multi-pass membrane protein</topology>
    </subcellularLocation>
</comment>